<proteinExistence type="predicted"/>
<comment type="caution">
    <text evidence="2">The sequence shown here is derived from an EMBL/GenBank/DDBJ whole genome shotgun (WGS) entry which is preliminary data.</text>
</comment>
<dbReference type="GO" id="GO:0006950">
    <property type="term" value="P:response to stress"/>
    <property type="evidence" value="ECO:0007669"/>
    <property type="project" value="UniProtKB-ARBA"/>
</dbReference>
<sequence length="200" mass="23306">MQAIHQSMQLNQIFNYFNRELFDNKLEKNLVLGLSYKLRTEGSFLHDKWDDSGQKSYHEILIDENLLNEEKECWLAVLVHQMVHLWQHQYGSNKPTKHYHNEEFANKMQSIGLIIHTGYPNEQSINPDSKFMQVVQGLINSQEELLSLKPRNASAQLGNNQSKNGKKFKYSCPECNMSVWGKFGLSIRCDICNKSLELQE</sequence>
<evidence type="ECO:0000313" key="2">
    <source>
        <dbReference type="EMBL" id="PHK00354.1"/>
    </source>
</evidence>
<evidence type="ECO:0000313" key="3">
    <source>
        <dbReference type="Proteomes" id="UP000222310"/>
    </source>
</evidence>
<reference evidence="2 3" key="1">
    <citation type="submission" date="2015-02" db="EMBL/GenBank/DDBJ databases">
        <title>Nostoc linckia genome annotation.</title>
        <authorList>
            <person name="Zhou Z."/>
        </authorList>
    </citation>
    <scope>NUCLEOTIDE SEQUENCE [LARGE SCALE GENOMIC DNA]</scope>
    <source>
        <strain evidence="3">z8</strain>
    </source>
</reference>
<feature type="domain" description="SprT-like" evidence="1">
    <location>
        <begin position="10"/>
        <end position="113"/>
    </location>
</feature>
<dbReference type="Proteomes" id="UP000222310">
    <property type="component" value="Unassembled WGS sequence"/>
</dbReference>
<dbReference type="AlphaFoldDB" id="A0A9Q6EJA9"/>
<protein>
    <recommendedName>
        <fullName evidence="1">SprT-like domain-containing protein</fullName>
    </recommendedName>
</protein>
<dbReference type="EMBL" id="LAHD01000082">
    <property type="protein sequence ID" value="PHK00354.1"/>
    <property type="molecule type" value="Genomic_DNA"/>
</dbReference>
<organism evidence="2 3">
    <name type="scientific">Nostoc linckia z8</name>
    <dbReference type="NCBI Taxonomy" id="1628746"/>
    <lineage>
        <taxon>Bacteria</taxon>
        <taxon>Bacillati</taxon>
        <taxon>Cyanobacteriota</taxon>
        <taxon>Cyanophyceae</taxon>
        <taxon>Nostocales</taxon>
        <taxon>Nostocaceae</taxon>
        <taxon>Nostoc</taxon>
    </lineage>
</organism>
<evidence type="ECO:0000259" key="1">
    <source>
        <dbReference type="Pfam" id="PF10263"/>
    </source>
</evidence>
<dbReference type="RefSeq" id="WP_180267492.1">
    <property type="nucleotide sequence ID" value="NZ_LAHD01000082.1"/>
</dbReference>
<name>A0A9Q6EJA9_NOSLI</name>
<dbReference type="Pfam" id="PF10263">
    <property type="entry name" value="SprT-like"/>
    <property type="match status" value="1"/>
</dbReference>
<dbReference type="GeneID" id="57093551"/>
<accession>A0A9Q6EJA9</accession>
<dbReference type="InterPro" id="IPR006640">
    <property type="entry name" value="SprT-like_domain"/>
</dbReference>
<gene>
    <name evidence="2" type="ORF">VF08_24165</name>
</gene>